<comment type="caution">
    <text evidence="1">The sequence shown here is derived from an EMBL/GenBank/DDBJ whole genome shotgun (WGS) entry which is preliminary data.</text>
</comment>
<sequence>MKIDLTQRALIELALLHRIDILNREEGAEVFLQKTKSLLTNIQLGNNKFSSFEKALFTGCLREKYVYPKEDLFKLNNIEIFKNLEKYYNEFIFLNDIYNIIERLNSKNKNQCEYADLVKDMLILKKCEKVYYSKSNDKIYKLAIMKSKNKGFYFDLDNTRWNFKLIEINKDNYKHEGSLKDILIHIESYNKHYVSYQSFLELF</sequence>
<evidence type="ECO:0000313" key="1">
    <source>
        <dbReference type="EMBL" id="SER52537.1"/>
    </source>
</evidence>
<dbReference type="KEGG" id="mpw:MPR_2407"/>
<reference evidence="1 2" key="1">
    <citation type="submission" date="2016-10" db="EMBL/GenBank/DDBJ databases">
        <authorList>
            <person name="Varghese N."/>
            <person name="Submissions S."/>
        </authorList>
    </citation>
    <scope>NUCLEOTIDE SEQUENCE [LARGE SCALE GENOMIC DNA]</scope>
    <source>
        <strain evidence="2">DSM 19823 / KCTC 23066 / CCTCC M 208030 / D25</strain>
    </source>
</reference>
<accession>A0AAJ4W6K2</accession>
<organism evidence="1 2">
    <name type="scientific">Myroides profundi</name>
    <dbReference type="NCBI Taxonomy" id="480520"/>
    <lineage>
        <taxon>Bacteria</taxon>
        <taxon>Pseudomonadati</taxon>
        <taxon>Bacteroidota</taxon>
        <taxon>Flavobacteriia</taxon>
        <taxon>Flavobacteriales</taxon>
        <taxon>Flavobacteriaceae</taxon>
        <taxon>Myroides</taxon>
    </lineage>
</organism>
<proteinExistence type="predicted"/>
<gene>
    <name evidence="1" type="ORF">SAMN04488089_11815</name>
</gene>
<dbReference type="EMBL" id="FOFY01000018">
    <property type="protein sequence ID" value="SER52537.1"/>
    <property type="molecule type" value="Genomic_DNA"/>
</dbReference>
<name>A0AAJ4W6K2_MYRPR</name>
<keyword evidence="2" id="KW-1185">Reference proteome</keyword>
<dbReference type="AlphaFoldDB" id="A0AAJ4W6K2"/>
<evidence type="ECO:0000313" key="2">
    <source>
        <dbReference type="Proteomes" id="UP000183496"/>
    </source>
</evidence>
<dbReference type="Proteomes" id="UP000183496">
    <property type="component" value="Unassembled WGS sequence"/>
</dbReference>
<dbReference type="RefSeq" id="WP_041892870.1">
    <property type="nucleotide sequence ID" value="NZ_CP010817.1"/>
</dbReference>
<protein>
    <submittedName>
        <fullName evidence="1">Uncharacterized protein</fullName>
    </submittedName>
</protein>